<dbReference type="InterPro" id="IPR003423">
    <property type="entry name" value="OMP_efflux"/>
</dbReference>
<dbReference type="PANTHER" id="PTHR30026">
    <property type="entry name" value="OUTER MEMBRANE PROTEIN TOLC"/>
    <property type="match status" value="1"/>
</dbReference>
<keyword evidence="7" id="KW-0998">Cell outer membrane</keyword>
<evidence type="ECO:0000313" key="9">
    <source>
        <dbReference type="EMBL" id="BDU78123.1"/>
    </source>
</evidence>
<dbReference type="Pfam" id="PF02321">
    <property type="entry name" value="OEP"/>
    <property type="match status" value="2"/>
</dbReference>
<keyword evidence="3" id="KW-0813">Transport</keyword>
<name>A0AA48HH50_9BACT</name>
<protein>
    <recommendedName>
        <fullName evidence="11">Outer membrane protein TolC</fullName>
    </recommendedName>
</protein>
<keyword evidence="5" id="KW-0812">Transmembrane</keyword>
<evidence type="ECO:0008006" key="11">
    <source>
        <dbReference type="Google" id="ProtNLM"/>
    </source>
</evidence>
<dbReference type="KEGG" id="msea:METESE_30810"/>
<dbReference type="AlphaFoldDB" id="A0AA48HH50"/>
<dbReference type="GO" id="GO:0009279">
    <property type="term" value="C:cell outer membrane"/>
    <property type="evidence" value="ECO:0007669"/>
    <property type="project" value="UniProtKB-SubCell"/>
</dbReference>
<dbReference type="SUPFAM" id="SSF56954">
    <property type="entry name" value="Outer membrane efflux proteins (OEP)"/>
    <property type="match status" value="1"/>
</dbReference>
<keyword evidence="6" id="KW-0472">Membrane</keyword>
<keyword evidence="4" id="KW-1134">Transmembrane beta strand</keyword>
<evidence type="ECO:0000256" key="6">
    <source>
        <dbReference type="ARBA" id="ARBA00023136"/>
    </source>
</evidence>
<comment type="subcellular location">
    <subcellularLocation>
        <location evidence="1">Cell outer membrane</location>
    </subcellularLocation>
</comment>
<evidence type="ECO:0000313" key="10">
    <source>
        <dbReference type="Proteomes" id="UP001228113"/>
    </source>
</evidence>
<dbReference type="GO" id="GO:1990281">
    <property type="term" value="C:efflux pump complex"/>
    <property type="evidence" value="ECO:0007669"/>
    <property type="project" value="TreeGrafter"/>
</dbReference>
<evidence type="ECO:0000256" key="3">
    <source>
        <dbReference type="ARBA" id="ARBA00022448"/>
    </source>
</evidence>
<gene>
    <name evidence="9" type="ORF">METESE_30810</name>
</gene>
<feature type="signal peptide" evidence="8">
    <location>
        <begin position="1"/>
        <end position="36"/>
    </location>
</feature>
<dbReference type="EMBL" id="AP027081">
    <property type="protein sequence ID" value="BDU78123.1"/>
    <property type="molecule type" value="Genomic_DNA"/>
</dbReference>
<dbReference type="PANTHER" id="PTHR30026:SF20">
    <property type="entry name" value="OUTER MEMBRANE PROTEIN TOLC"/>
    <property type="match status" value="1"/>
</dbReference>
<organism evidence="9 10">
    <name type="scientific">Mesoterricola sediminis</name>
    <dbReference type="NCBI Taxonomy" id="2927980"/>
    <lineage>
        <taxon>Bacteria</taxon>
        <taxon>Pseudomonadati</taxon>
        <taxon>Acidobacteriota</taxon>
        <taxon>Holophagae</taxon>
        <taxon>Holophagales</taxon>
        <taxon>Holophagaceae</taxon>
        <taxon>Mesoterricola</taxon>
    </lineage>
</organism>
<evidence type="ECO:0000256" key="7">
    <source>
        <dbReference type="ARBA" id="ARBA00023237"/>
    </source>
</evidence>
<dbReference type="InterPro" id="IPR051906">
    <property type="entry name" value="TolC-like"/>
</dbReference>
<comment type="similarity">
    <text evidence="2">Belongs to the outer membrane factor (OMF) (TC 1.B.17) family.</text>
</comment>
<dbReference type="Proteomes" id="UP001228113">
    <property type="component" value="Chromosome"/>
</dbReference>
<dbReference type="Gene3D" id="1.20.1600.10">
    <property type="entry name" value="Outer membrane efflux proteins (OEP)"/>
    <property type="match status" value="1"/>
</dbReference>
<reference evidence="9" key="1">
    <citation type="journal article" date="2023" name="Int. J. Syst. Evol. Microbiol.">
        <title>Mesoterricola silvestris gen. nov., sp. nov., Mesoterricola sediminis sp. nov., Geothrix oryzae sp. nov., Geothrix edaphica sp. nov., Geothrix rubra sp. nov., and Geothrix limicola sp. nov., six novel members of Acidobacteriota isolated from soils.</title>
        <authorList>
            <person name="Itoh H."/>
            <person name="Sugisawa Y."/>
            <person name="Mise K."/>
            <person name="Xu Z."/>
            <person name="Kuniyasu M."/>
            <person name="Ushijima N."/>
            <person name="Kawano K."/>
            <person name="Kobayashi E."/>
            <person name="Shiratori Y."/>
            <person name="Masuda Y."/>
            <person name="Senoo K."/>
        </authorList>
    </citation>
    <scope>NUCLEOTIDE SEQUENCE</scope>
    <source>
        <strain evidence="9">W786</strain>
    </source>
</reference>
<evidence type="ECO:0000256" key="8">
    <source>
        <dbReference type="SAM" id="SignalP"/>
    </source>
</evidence>
<keyword evidence="10" id="KW-1185">Reference proteome</keyword>
<evidence type="ECO:0000256" key="1">
    <source>
        <dbReference type="ARBA" id="ARBA00004442"/>
    </source>
</evidence>
<feature type="chain" id="PRO_5041466687" description="Outer membrane protein TolC" evidence="8">
    <location>
        <begin position="37"/>
        <end position="462"/>
    </location>
</feature>
<proteinExistence type="inferred from homology"/>
<dbReference type="GO" id="GO:0015562">
    <property type="term" value="F:efflux transmembrane transporter activity"/>
    <property type="evidence" value="ECO:0007669"/>
    <property type="project" value="InterPro"/>
</dbReference>
<accession>A0AA48HH50</accession>
<sequence length="462" mass="50139">MRNPSHGQPALRRGSPAVRALLTGAALLLAAAQLPAAPLTLPEALRTAARNSLKAETARVERAKALEETAQVKSLYLPEVELDGGHLNLQHQPKLMGEPLTIAGMHVGPLVSPLADTSSWRWKLSVNYLVYDFGKRGRALDAVRSKEAAIGAREDGEVRRTQAEVASRYVGLLHLKAQRRVLAQRRKAIEDHLKIVKDLYQQGVVARNDLLRTEVALRTVGDAERALDSAESGAREALNVAMGLDPAAALELPDDLAAPPAVPWTETEARARAEAANEGVKALQAKVKALDSQVALKRGDYTPNIVASAFHSYEQNTWTPNPNQNGLYLGVSWKLFDGARASRVRAAASEAELGRRQLREAGHQAGNAAAAAWREYQVALQEARTSEANVAASEENFRILEDQYREGLAPSSDALDAEALLADSRFALAARRYRAYAQQAALLAVIGEDLPAFYERSTVKEP</sequence>
<evidence type="ECO:0000256" key="5">
    <source>
        <dbReference type="ARBA" id="ARBA00022692"/>
    </source>
</evidence>
<evidence type="ECO:0000256" key="4">
    <source>
        <dbReference type="ARBA" id="ARBA00022452"/>
    </source>
</evidence>
<dbReference type="GO" id="GO:0015288">
    <property type="term" value="F:porin activity"/>
    <property type="evidence" value="ECO:0007669"/>
    <property type="project" value="TreeGrafter"/>
</dbReference>
<evidence type="ECO:0000256" key="2">
    <source>
        <dbReference type="ARBA" id="ARBA00007613"/>
    </source>
</evidence>
<keyword evidence="8" id="KW-0732">Signal</keyword>